<name>A0AAN6UGJ3_9PEZI</name>
<dbReference type="AlphaFoldDB" id="A0AAN6UGJ3"/>
<organism evidence="3 4">
    <name type="scientific">Trichocladium antarcticum</name>
    <dbReference type="NCBI Taxonomy" id="1450529"/>
    <lineage>
        <taxon>Eukaryota</taxon>
        <taxon>Fungi</taxon>
        <taxon>Dikarya</taxon>
        <taxon>Ascomycota</taxon>
        <taxon>Pezizomycotina</taxon>
        <taxon>Sordariomycetes</taxon>
        <taxon>Sordariomycetidae</taxon>
        <taxon>Sordariales</taxon>
        <taxon>Chaetomiaceae</taxon>
        <taxon>Trichocladium</taxon>
    </lineage>
</organism>
<proteinExistence type="predicted"/>
<feature type="chain" id="PRO_5042868098" evidence="2">
    <location>
        <begin position="16"/>
        <end position="207"/>
    </location>
</feature>
<reference evidence="3" key="2">
    <citation type="submission" date="2023-05" db="EMBL/GenBank/DDBJ databases">
        <authorList>
            <consortium name="Lawrence Berkeley National Laboratory"/>
            <person name="Steindorff A."/>
            <person name="Hensen N."/>
            <person name="Bonometti L."/>
            <person name="Westerberg I."/>
            <person name="Brannstrom I.O."/>
            <person name="Guillou S."/>
            <person name="Cros-Aarteil S."/>
            <person name="Calhoun S."/>
            <person name="Haridas S."/>
            <person name="Kuo A."/>
            <person name="Mondo S."/>
            <person name="Pangilinan J."/>
            <person name="Riley R."/>
            <person name="Labutti K."/>
            <person name="Andreopoulos B."/>
            <person name="Lipzen A."/>
            <person name="Chen C."/>
            <person name="Yanf M."/>
            <person name="Daum C."/>
            <person name="Ng V."/>
            <person name="Clum A."/>
            <person name="Ohm R."/>
            <person name="Martin F."/>
            <person name="Silar P."/>
            <person name="Natvig D."/>
            <person name="Lalanne C."/>
            <person name="Gautier V."/>
            <person name="Ament-Velasquez S.L."/>
            <person name="Kruys A."/>
            <person name="Hutchinson M.I."/>
            <person name="Powell A.J."/>
            <person name="Barry K."/>
            <person name="Miller A.N."/>
            <person name="Grigoriev I.V."/>
            <person name="Debuchy R."/>
            <person name="Gladieux P."/>
            <person name="Thoren M.H."/>
            <person name="Johannesson H."/>
        </authorList>
    </citation>
    <scope>NUCLEOTIDE SEQUENCE</scope>
    <source>
        <strain evidence="3">CBS 123565</strain>
    </source>
</reference>
<feature type="transmembrane region" description="Helical" evidence="1">
    <location>
        <begin position="31"/>
        <end position="50"/>
    </location>
</feature>
<dbReference type="EMBL" id="MU853417">
    <property type="protein sequence ID" value="KAK4132612.1"/>
    <property type="molecule type" value="Genomic_DNA"/>
</dbReference>
<feature type="transmembrane region" description="Helical" evidence="1">
    <location>
        <begin position="135"/>
        <end position="151"/>
    </location>
</feature>
<evidence type="ECO:0000313" key="4">
    <source>
        <dbReference type="Proteomes" id="UP001304895"/>
    </source>
</evidence>
<feature type="transmembrane region" description="Helical" evidence="1">
    <location>
        <begin position="62"/>
        <end position="81"/>
    </location>
</feature>
<accession>A0AAN6UGJ3</accession>
<keyword evidence="1" id="KW-0812">Transmembrane</keyword>
<dbReference type="Proteomes" id="UP001304895">
    <property type="component" value="Unassembled WGS sequence"/>
</dbReference>
<keyword evidence="1" id="KW-1133">Transmembrane helix</keyword>
<keyword evidence="2" id="KW-0732">Signal</keyword>
<evidence type="ECO:0000313" key="3">
    <source>
        <dbReference type="EMBL" id="KAK4132612.1"/>
    </source>
</evidence>
<feature type="transmembrane region" description="Helical" evidence="1">
    <location>
        <begin position="158"/>
        <end position="180"/>
    </location>
</feature>
<evidence type="ECO:0000256" key="2">
    <source>
        <dbReference type="SAM" id="SignalP"/>
    </source>
</evidence>
<feature type="signal peptide" evidence="2">
    <location>
        <begin position="1"/>
        <end position="15"/>
    </location>
</feature>
<sequence length="207" mass="23503">MFTILVLLFPYDTFAVQLVWFPFTLPPPPYPISTLSLLLSRVGMGLFWRGNARMGGSLYSPFLFVSFRFCLVWLVVFLRFASLSCCFKTPSPTPLLSVLPSACAVCFCAEQRLSSICWSSDSSTFPPSPFPSPRWGLASYFVFLFSFFFLLDRDSHCVRVGFAVLCCWCGLGLWLGWFAGLLLPPWPWIWCRIWVVLVLCIGWVGRG</sequence>
<protein>
    <submittedName>
        <fullName evidence="3">Uncharacterized protein</fullName>
    </submittedName>
</protein>
<evidence type="ECO:0000256" key="1">
    <source>
        <dbReference type="SAM" id="Phobius"/>
    </source>
</evidence>
<keyword evidence="4" id="KW-1185">Reference proteome</keyword>
<feature type="transmembrane region" description="Helical" evidence="1">
    <location>
        <begin position="186"/>
        <end position="205"/>
    </location>
</feature>
<comment type="caution">
    <text evidence="3">The sequence shown here is derived from an EMBL/GenBank/DDBJ whole genome shotgun (WGS) entry which is preliminary data.</text>
</comment>
<gene>
    <name evidence="3" type="ORF">BT67DRAFT_82679</name>
</gene>
<keyword evidence="1" id="KW-0472">Membrane</keyword>
<reference evidence="3" key="1">
    <citation type="journal article" date="2023" name="Mol. Phylogenet. Evol.">
        <title>Genome-scale phylogeny and comparative genomics of the fungal order Sordariales.</title>
        <authorList>
            <person name="Hensen N."/>
            <person name="Bonometti L."/>
            <person name="Westerberg I."/>
            <person name="Brannstrom I.O."/>
            <person name="Guillou S."/>
            <person name="Cros-Aarteil S."/>
            <person name="Calhoun S."/>
            <person name="Haridas S."/>
            <person name="Kuo A."/>
            <person name="Mondo S."/>
            <person name="Pangilinan J."/>
            <person name="Riley R."/>
            <person name="LaButti K."/>
            <person name="Andreopoulos B."/>
            <person name="Lipzen A."/>
            <person name="Chen C."/>
            <person name="Yan M."/>
            <person name="Daum C."/>
            <person name="Ng V."/>
            <person name="Clum A."/>
            <person name="Steindorff A."/>
            <person name="Ohm R.A."/>
            <person name="Martin F."/>
            <person name="Silar P."/>
            <person name="Natvig D.O."/>
            <person name="Lalanne C."/>
            <person name="Gautier V."/>
            <person name="Ament-Velasquez S.L."/>
            <person name="Kruys A."/>
            <person name="Hutchinson M.I."/>
            <person name="Powell A.J."/>
            <person name="Barry K."/>
            <person name="Miller A.N."/>
            <person name="Grigoriev I.V."/>
            <person name="Debuchy R."/>
            <person name="Gladieux P."/>
            <person name="Hiltunen Thoren M."/>
            <person name="Johannesson H."/>
        </authorList>
    </citation>
    <scope>NUCLEOTIDE SEQUENCE</scope>
    <source>
        <strain evidence="3">CBS 123565</strain>
    </source>
</reference>